<sequence length="350" mass="39487">MALLDIRNLNIEIKTPSGRVKIVDGVNLTLNDGDILGLVGESGSGKSLIAKVIGNATKENWVITADRFRFNDIELLKLSPTQRRKLVGKEISMIFQDPLTCLDPSRKIGKQLIQHIPNWTYRGKWWHWFGWKKRRAIELLHRVGIKNHKDIMASYPNELTEGEGQKVMIAIAVANQPRLLIADEPTNALESITARQVFRLLSSMNQNQGTSILLVSNDIPSVSDFCHTVSVLYCGQNTESAPTQTLLESPHHPYTHALVHSVPDFTQPLGFKAKLATLEGTVPLLEQMPMGCRFGPRCPFSQKQCIKKPARYRIKQHEFSCHFPINFREKHIKETVVNSPLTLSTEPNKD</sequence>
<gene>
    <name evidence="10" type="ORF">BKK54_09005</name>
</gene>
<dbReference type="RefSeq" id="WP_077542775.1">
    <property type="nucleotide sequence ID" value="NZ_MLHN01000016.1"/>
</dbReference>
<dbReference type="EMBL" id="MLHN01000016">
    <property type="protein sequence ID" value="OOF49423.1"/>
    <property type="molecule type" value="Genomic_DNA"/>
</dbReference>
<keyword evidence="3" id="KW-0813">Transport</keyword>
<accession>A0A1V3J3R8</accession>
<dbReference type="PANTHER" id="PTHR43297:SF4">
    <property type="entry name" value="PUTRESCINE EXPORT SYSTEM ATP-BINDING PROTEIN SAPD"/>
    <property type="match status" value="1"/>
</dbReference>
<dbReference type="SMART" id="SM00382">
    <property type="entry name" value="AAA"/>
    <property type="match status" value="1"/>
</dbReference>
<evidence type="ECO:0000313" key="10">
    <source>
        <dbReference type="EMBL" id="OOF49423.1"/>
    </source>
</evidence>
<keyword evidence="4" id="KW-1003">Cell membrane</keyword>
<keyword evidence="11" id="KW-1185">Reference proteome</keyword>
<keyword evidence="5" id="KW-0997">Cell inner membrane</keyword>
<dbReference type="SUPFAM" id="SSF52540">
    <property type="entry name" value="P-loop containing nucleoside triphosphate hydrolases"/>
    <property type="match status" value="1"/>
</dbReference>
<organism evidence="10 11">
    <name type="scientific">Rodentibacter genomosp. 1</name>
    <dbReference type="NCBI Taxonomy" id="1908264"/>
    <lineage>
        <taxon>Bacteria</taxon>
        <taxon>Pseudomonadati</taxon>
        <taxon>Pseudomonadota</taxon>
        <taxon>Gammaproteobacteria</taxon>
        <taxon>Pasteurellales</taxon>
        <taxon>Pasteurellaceae</taxon>
        <taxon>Rodentibacter</taxon>
    </lineage>
</organism>
<dbReference type="InterPro" id="IPR003593">
    <property type="entry name" value="AAA+_ATPase"/>
</dbReference>
<dbReference type="AlphaFoldDB" id="A0A1V3J3R8"/>
<dbReference type="GO" id="GO:0015833">
    <property type="term" value="P:peptide transport"/>
    <property type="evidence" value="ECO:0007669"/>
    <property type="project" value="InterPro"/>
</dbReference>
<dbReference type="CDD" id="cd03257">
    <property type="entry name" value="ABC_NikE_OppD_transporters"/>
    <property type="match status" value="1"/>
</dbReference>
<protein>
    <submittedName>
        <fullName evidence="10">Peptide ABC transporter ATP-binding protein</fullName>
    </submittedName>
</protein>
<dbReference type="InterPro" id="IPR027417">
    <property type="entry name" value="P-loop_NTPase"/>
</dbReference>
<evidence type="ECO:0000256" key="7">
    <source>
        <dbReference type="ARBA" id="ARBA00022840"/>
    </source>
</evidence>
<keyword evidence="6" id="KW-0547">Nucleotide-binding</keyword>
<evidence type="ECO:0000256" key="3">
    <source>
        <dbReference type="ARBA" id="ARBA00022448"/>
    </source>
</evidence>
<dbReference type="GO" id="GO:0005886">
    <property type="term" value="C:plasma membrane"/>
    <property type="evidence" value="ECO:0007669"/>
    <property type="project" value="UniProtKB-SubCell"/>
</dbReference>
<comment type="subcellular location">
    <subcellularLocation>
        <location evidence="1">Cell inner membrane</location>
        <topology evidence="1">Peripheral membrane protein</topology>
    </subcellularLocation>
</comment>
<dbReference type="PANTHER" id="PTHR43297">
    <property type="entry name" value="OLIGOPEPTIDE TRANSPORT ATP-BINDING PROTEIN APPD"/>
    <property type="match status" value="1"/>
</dbReference>
<comment type="caution">
    <text evidence="10">The sequence shown here is derived from an EMBL/GenBank/DDBJ whole genome shotgun (WGS) entry which is preliminary data.</text>
</comment>
<keyword evidence="7 10" id="KW-0067">ATP-binding</keyword>
<evidence type="ECO:0000256" key="5">
    <source>
        <dbReference type="ARBA" id="ARBA00022519"/>
    </source>
</evidence>
<dbReference type="GO" id="GO:0005524">
    <property type="term" value="F:ATP binding"/>
    <property type="evidence" value="ECO:0007669"/>
    <property type="project" value="UniProtKB-KW"/>
</dbReference>
<dbReference type="NCBIfam" id="TIGR01727">
    <property type="entry name" value="oligo_HPY"/>
    <property type="match status" value="1"/>
</dbReference>
<evidence type="ECO:0000313" key="11">
    <source>
        <dbReference type="Proteomes" id="UP000188481"/>
    </source>
</evidence>
<dbReference type="STRING" id="1908264.BKK54_09005"/>
<proteinExistence type="inferred from homology"/>
<evidence type="ECO:0000256" key="1">
    <source>
        <dbReference type="ARBA" id="ARBA00004417"/>
    </source>
</evidence>
<dbReference type="GO" id="GO:0016887">
    <property type="term" value="F:ATP hydrolysis activity"/>
    <property type="evidence" value="ECO:0007669"/>
    <property type="project" value="InterPro"/>
</dbReference>
<feature type="domain" description="ABC transporter" evidence="9">
    <location>
        <begin position="6"/>
        <end position="259"/>
    </location>
</feature>
<dbReference type="InterPro" id="IPR050388">
    <property type="entry name" value="ABC_Ni/Peptide_Import"/>
</dbReference>
<dbReference type="Proteomes" id="UP000188481">
    <property type="component" value="Unassembled WGS sequence"/>
</dbReference>
<evidence type="ECO:0000256" key="8">
    <source>
        <dbReference type="ARBA" id="ARBA00023136"/>
    </source>
</evidence>
<name>A0A1V3J3R8_9PAST</name>
<keyword evidence="8" id="KW-0472">Membrane</keyword>
<evidence type="ECO:0000259" key="9">
    <source>
        <dbReference type="PROSITE" id="PS50893"/>
    </source>
</evidence>
<dbReference type="InterPro" id="IPR003439">
    <property type="entry name" value="ABC_transporter-like_ATP-bd"/>
</dbReference>
<dbReference type="Gene3D" id="3.40.50.300">
    <property type="entry name" value="P-loop containing nucleotide triphosphate hydrolases"/>
    <property type="match status" value="1"/>
</dbReference>
<comment type="similarity">
    <text evidence="2">Belongs to the ABC transporter superfamily.</text>
</comment>
<evidence type="ECO:0000256" key="6">
    <source>
        <dbReference type="ARBA" id="ARBA00022741"/>
    </source>
</evidence>
<dbReference type="Pfam" id="PF08352">
    <property type="entry name" value="oligo_HPY"/>
    <property type="match status" value="1"/>
</dbReference>
<reference evidence="10 11" key="1">
    <citation type="submission" date="2016-10" db="EMBL/GenBank/DDBJ databases">
        <title>Rodentibacter gen. nov. and new species.</title>
        <authorList>
            <person name="Christensen H."/>
        </authorList>
    </citation>
    <scope>NUCLEOTIDE SEQUENCE [LARGE SCALE GENOMIC DNA]</scope>
    <source>
        <strain evidence="11">ppn416</strain>
    </source>
</reference>
<dbReference type="InterPro" id="IPR013563">
    <property type="entry name" value="Oligopep_ABC_C"/>
</dbReference>
<evidence type="ECO:0000256" key="2">
    <source>
        <dbReference type="ARBA" id="ARBA00005417"/>
    </source>
</evidence>
<evidence type="ECO:0000256" key="4">
    <source>
        <dbReference type="ARBA" id="ARBA00022475"/>
    </source>
</evidence>
<dbReference type="Pfam" id="PF00005">
    <property type="entry name" value="ABC_tran"/>
    <property type="match status" value="1"/>
</dbReference>
<dbReference type="PROSITE" id="PS50893">
    <property type="entry name" value="ABC_TRANSPORTER_2"/>
    <property type="match status" value="1"/>
</dbReference>